<dbReference type="CDD" id="cd09242">
    <property type="entry name" value="BRO1_ScBro1_like"/>
    <property type="match status" value="1"/>
</dbReference>
<dbReference type="EMBL" id="HE978314">
    <property type="protein sequence ID" value="CCK68039.1"/>
    <property type="molecule type" value="Genomic_DNA"/>
</dbReference>
<sequence>MKAFLIELLLKDTERLDWKKCLSSYLKKMYGAQSWSQFYDAQLASDFDDWRISSNGELSPESLLAANLTYYCYLEQLNLRLGNKYKQMKLDITWYDADYSITPKDQKYTQHTIAFEKSSVIYNIAVICNQLAREKLTDDYKPSIGYMTKAMCCFKYLSENFLNSPSIDLQAENTGFLSLLCHAQAQEMFLLKLLNGPNAEKQASLISKLAVATHQLYNQCNDFLKTPEGGITPYGEPRWGTTMTCKTYLYKSIAAFYYALYLEQQNQMGEAIAFTKLAHLSLINALPFKAWLKEFVDFEGLKNSINMKTEQLNKDNDYIYHELIPNSVSLDVVKSMDAIKPMTWNSIIDESMKDISPKCEALFKGIVPMEVYEKESIYSEEKSKMLRAEVEATETADLEYSSFLDFTQLPSLIPDLEKRYKSGEVYKTNPQVELMRNQLLTWIKTYQSSPYMSVEKQMTLIVNKRNEITEVYLNYHLIRKKTTVKLKSSLIEASRSDEKLFSLMKPYSKELGILANDNLLWQTFNKFDGDGSNQESLLDVDDTKTEKILDILKKLRQLSEDLRVLKEERKDILEELKTKVNEDDITTLLITELGKSDKELHELFSSELEKFSPLSTRLEATIFKQVSFINEVKVNLDQVFALSRYTEMNSEEMKREAQRKEFFGRIEKAMMNFTIFASDIGKGIQFYDSLFKMSRDLLNSSRRQSAASNSNSDLGFSPRPALPPQPPRQNISNGPGIPGGAMNTMNTGMENLSLDNRNNTRPWIPTHPSNAPPPAYQAETSTYQPLRMPPHFSRAPIPQPPIPQPPIPQPPTSQFSGGSAPYGQSYDRPAPLLPPKQPSNNGITRDQQFENEEREIRRNPTAIYDKSSVFDENLYYKYSD</sequence>
<dbReference type="Gene3D" id="1.20.140.50">
    <property type="entry name" value="alix/aip1 like domains"/>
    <property type="match status" value="1"/>
</dbReference>
<evidence type="ECO:0000256" key="5">
    <source>
        <dbReference type="ARBA" id="ARBA00041284"/>
    </source>
</evidence>
<feature type="compositionally biased region" description="Low complexity" evidence="7">
    <location>
        <begin position="702"/>
        <end position="712"/>
    </location>
</feature>
<dbReference type="GO" id="GO:1903561">
    <property type="term" value="C:extracellular vesicle"/>
    <property type="evidence" value="ECO:0007669"/>
    <property type="project" value="EnsemblFungi"/>
</dbReference>
<evidence type="ECO:0000259" key="8">
    <source>
        <dbReference type="PROSITE" id="PS51180"/>
    </source>
</evidence>
<gene>
    <name evidence="9" type="primary">KNAG0A03580</name>
    <name evidence="9" type="ordered locus">KNAG_0A03580</name>
</gene>
<evidence type="ECO:0000313" key="10">
    <source>
        <dbReference type="Proteomes" id="UP000006310"/>
    </source>
</evidence>
<dbReference type="GO" id="GO:0035800">
    <property type="term" value="F:deubiquitinase activator activity"/>
    <property type="evidence" value="ECO:0007669"/>
    <property type="project" value="EnsemblFungi"/>
</dbReference>
<dbReference type="GO" id="GO:0072671">
    <property type="term" value="P:mitochondria-associated ubiquitin-dependent protein catabolic process"/>
    <property type="evidence" value="ECO:0007669"/>
    <property type="project" value="EnsemblFungi"/>
</dbReference>
<dbReference type="SMART" id="SM01041">
    <property type="entry name" value="BRO1"/>
    <property type="match status" value="1"/>
</dbReference>
<dbReference type="GO" id="GO:0043328">
    <property type="term" value="P:protein transport to vacuole involved in ubiquitin-dependent protein catabolic process via the multivesicular body sorting pathway"/>
    <property type="evidence" value="ECO:0007669"/>
    <property type="project" value="EnsemblFungi"/>
</dbReference>
<keyword evidence="6" id="KW-0175">Coiled coil</keyword>
<feature type="compositionally biased region" description="Pro residues" evidence="7">
    <location>
        <begin position="797"/>
        <end position="811"/>
    </location>
</feature>
<comment type="subcellular location">
    <subcellularLocation>
        <location evidence="2">Cytoplasm</location>
    </subcellularLocation>
    <subcellularLocation>
        <location evidence="1">Endosome</location>
    </subcellularLocation>
</comment>
<dbReference type="InterPro" id="IPR025304">
    <property type="entry name" value="ALIX_V_dom"/>
</dbReference>
<dbReference type="GO" id="GO:1904669">
    <property type="term" value="P:ATP export"/>
    <property type="evidence" value="ECO:0007669"/>
    <property type="project" value="EnsemblFungi"/>
</dbReference>
<keyword evidence="10" id="KW-1185">Reference proteome</keyword>
<dbReference type="Gene3D" id="1.20.120.560">
    <property type="entry name" value="alix/aip1 in complex with the ypdl late domain"/>
    <property type="match status" value="1"/>
</dbReference>
<dbReference type="GO" id="GO:0010008">
    <property type="term" value="C:endosome membrane"/>
    <property type="evidence" value="ECO:0007669"/>
    <property type="project" value="GOC"/>
</dbReference>
<evidence type="ECO:0000256" key="2">
    <source>
        <dbReference type="ARBA" id="ARBA00004496"/>
    </source>
</evidence>
<dbReference type="Proteomes" id="UP000006310">
    <property type="component" value="Chromosome 1"/>
</dbReference>
<dbReference type="eggNOG" id="KOG2220">
    <property type="taxonomic scope" value="Eukaryota"/>
</dbReference>
<dbReference type="GO" id="GO:0016579">
    <property type="term" value="P:protein deubiquitination"/>
    <property type="evidence" value="ECO:0007669"/>
    <property type="project" value="EnsemblFungi"/>
</dbReference>
<reference evidence="10" key="2">
    <citation type="submission" date="2012-08" db="EMBL/GenBank/DDBJ databases">
        <title>Genome sequence of Kazachstania naganishii.</title>
        <authorList>
            <person name="Gordon J.L."/>
            <person name="Armisen D."/>
            <person name="Proux-Wera E."/>
            <person name="OhEigeartaigh S.S."/>
            <person name="Byrne K.P."/>
            <person name="Wolfe K.H."/>
        </authorList>
    </citation>
    <scope>NUCLEOTIDE SEQUENCE [LARGE SCALE GENOMIC DNA]</scope>
    <source>
        <strain evidence="10">ATCC MYA-139 / BCRC 22969 / CBS 8797 / CCRC 22969 / KCTC 17520 / NBRC 10181 / NCYC 3082</strain>
    </source>
</reference>
<feature type="domain" description="BRO1" evidence="8">
    <location>
        <begin position="4"/>
        <end position="400"/>
    </location>
</feature>
<evidence type="ECO:0000256" key="1">
    <source>
        <dbReference type="ARBA" id="ARBA00004177"/>
    </source>
</evidence>
<dbReference type="OrthoDB" id="2141925at2759"/>
<evidence type="ECO:0000256" key="3">
    <source>
        <dbReference type="ARBA" id="ARBA00022490"/>
    </source>
</evidence>
<dbReference type="RefSeq" id="XP_022462285.1">
    <property type="nucleotide sequence ID" value="XM_022607874.1"/>
</dbReference>
<dbReference type="GO" id="GO:1903003">
    <property type="term" value="P:positive regulation of protein deubiquitination"/>
    <property type="evidence" value="ECO:0007669"/>
    <property type="project" value="EnsemblFungi"/>
</dbReference>
<feature type="region of interest" description="Disordered" evidence="7">
    <location>
        <begin position="702"/>
        <end position="778"/>
    </location>
</feature>
<protein>
    <recommendedName>
        <fullName evidence="5">BRO domain-containing protein 1</fullName>
    </recommendedName>
</protein>
<dbReference type="GeneID" id="34523674"/>
<evidence type="ECO:0000256" key="4">
    <source>
        <dbReference type="ARBA" id="ARBA00022753"/>
    </source>
</evidence>
<dbReference type="InterPro" id="IPR038499">
    <property type="entry name" value="BRO1_sf"/>
</dbReference>
<evidence type="ECO:0000256" key="6">
    <source>
        <dbReference type="SAM" id="Coils"/>
    </source>
</evidence>
<accession>J7S297</accession>
<dbReference type="PROSITE" id="PS51180">
    <property type="entry name" value="BRO1"/>
    <property type="match status" value="1"/>
</dbReference>
<dbReference type="Pfam" id="PF13949">
    <property type="entry name" value="ALIX_LYPXL_bnd"/>
    <property type="match status" value="1"/>
</dbReference>
<evidence type="ECO:0000313" key="9">
    <source>
        <dbReference type="EMBL" id="CCK68039.1"/>
    </source>
</evidence>
<reference evidence="9 10" key="1">
    <citation type="journal article" date="2011" name="Proc. Natl. Acad. Sci. U.S.A.">
        <title>Evolutionary erosion of yeast sex chromosomes by mating-type switching accidents.</title>
        <authorList>
            <person name="Gordon J.L."/>
            <person name="Armisen D."/>
            <person name="Proux-Wera E."/>
            <person name="Oheigeartaigh S.S."/>
            <person name="Byrne K.P."/>
            <person name="Wolfe K.H."/>
        </authorList>
    </citation>
    <scope>NUCLEOTIDE SEQUENCE [LARGE SCALE GENOMIC DNA]</scope>
    <source>
        <strain evidence="10">ATCC MYA-139 / BCRC 22969 / CBS 8797 / CCRC 22969 / KCTC 17520 / NBRC 10181 / NCYC 3082</strain>
    </source>
</reference>
<feature type="region of interest" description="Disordered" evidence="7">
    <location>
        <begin position="790"/>
        <end position="860"/>
    </location>
</feature>
<dbReference type="GO" id="GO:0070676">
    <property type="term" value="P:intralumenal vesicle formation"/>
    <property type="evidence" value="ECO:0007669"/>
    <property type="project" value="EnsemblFungi"/>
</dbReference>
<dbReference type="InterPro" id="IPR004328">
    <property type="entry name" value="BRO1_dom"/>
</dbReference>
<dbReference type="GO" id="GO:0036010">
    <property type="term" value="P:protein localization to endosome"/>
    <property type="evidence" value="ECO:0007669"/>
    <property type="project" value="EnsemblFungi"/>
</dbReference>
<evidence type="ECO:0000256" key="7">
    <source>
        <dbReference type="SAM" id="MobiDB-lite"/>
    </source>
</evidence>
<dbReference type="Pfam" id="PF03097">
    <property type="entry name" value="BRO1"/>
    <property type="match status" value="1"/>
</dbReference>
<keyword evidence="4" id="KW-0967">Endosome</keyword>
<dbReference type="STRING" id="1071383.J7S297"/>
<keyword evidence="3" id="KW-0963">Cytoplasm</keyword>
<feature type="compositionally biased region" description="Polar residues" evidence="7">
    <location>
        <begin position="743"/>
        <end position="761"/>
    </location>
</feature>
<feature type="coiled-coil region" evidence="6">
    <location>
        <begin position="548"/>
        <end position="582"/>
    </location>
</feature>
<dbReference type="KEGG" id="kng:KNAG_0A03580"/>
<dbReference type="AlphaFoldDB" id="J7S297"/>
<dbReference type="HOGENOM" id="CLU_321635_0_0_1"/>
<dbReference type="Gene3D" id="1.25.40.280">
    <property type="entry name" value="alix/aip1 like domains"/>
    <property type="match status" value="1"/>
</dbReference>
<organism evidence="9 10">
    <name type="scientific">Huiozyma naganishii (strain ATCC MYA-139 / BCRC 22969 / CBS 8797 / KCTC 17520 / NBRC 10181 / NCYC 3082 / Yp74L-3)</name>
    <name type="common">Yeast</name>
    <name type="synonym">Kazachstania naganishii</name>
    <dbReference type="NCBI Taxonomy" id="1071383"/>
    <lineage>
        <taxon>Eukaryota</taxon>
        <taxon>Fungi</taxon>
        <taxon>Dikarya</taxon>
        <taxon>Ascomycota</taxon>
        <taxon>Saccharomycotina</taxon>
        <taxon>Saccharomycetes</taxon>
        <taxon>Saccharomycetales</taxon>
        <taxon>Saccharomycetaceae</taxon>
        <taxon>Huiozyma</taxon>
    </lineage>
</organism>
<dbReference type="PANTHER" id="PTHR23030:SF30">
    <property type="entry name" value="TYROSINE-PROTEIN PHOSPHATASE NON-RECEPTOR TYPE 23"/>
    <property type="match status" value="1"/>
</dbReference>
<proteinExistence type="predicted"/>
<name>J7S297_HUIN7</name>
<dbReference type="OMA" id="YLKRSYG"/>
<dbReference type="PANTHER" id="PTHR23030">
    <property type="entry name" value="PCD6 INTERACTING PROTEIN-RELATED"/>
    <property type="match status" value="1"/>
</dbReference>